<dbReference type="AlphaFoldDB" id="A0A4Y2FZK9"/>
<keyword evidence="2" id="KW-1185">Reference proteome</keyword>
<comment type="caution">
    <text evidence="1">The sequence shown here is derived from an EMBL/GenBank/DDBJ whole genome shotgun (WGS) entry which is preliminary data.</text>
</comment>
<dbReference type="EMBL" id="BGPR01001157">
    <property type="protein sequence ID" value="GBM46890.1"/>
    <property type="molecule type" value="Genomic_DNA"/>
</dbReference>
<protein>
    <submittedName>
        <fullName evidence="1">Uncharacterized protein</fullName>
    </submittedName>
</protein>
<dbReference type="Proteomes" id="UP000499080">
    <property type="component" value="Unassembled WGS sequence"/>
</dbReference>
<name>A0A4Y2FZK9_ARAVE</name>
<gene>
    <name evidence="1" type="ORF">AVEN_10729_1</name>
</gene>
<evidence type="ECO:0000313" key="2">
    <source>
        <dbReference type="Proteomes" id="UP000499080"/>
    </source>
</evidence>
<proteinExistence type="predicted"/>
<evidence type="ECO:0000313" key="1">
    <source>
        <dbReference type="EMBL" id="GBM46890.1"/>
    </source>
</evidence>
<reference evidence="1 2" key="1">
    <citation type="journal article" date="2019" name="Sci. Rep.">
        <title>Orb-weaving spider Araneus ventricosus genome elucidates the spidroin gene catalogue.</title>
        <authorList>
            <person name="Kono N."/>
            <person name="Nakamura H."/>
            <person name="Ohtoshi R."/>
            <person name="Moran D.A.P."/>
            <person name="Shinohara A."/>
            <person name="Yoshida Y."/>
            <person name="Fujiwara M."/>
            <person name="Mori M."/>
            <person name="Tomita M."/>
            <person name="Arakawa K."/>
        </authorList>
    </citation>
    <scope>NUCLEOTIDE SEQUENCE [LARGE SCALE GENOMIC DNA]</scope>
</reference>
<sequence length="84" mass="9533">MSILPGSKPMRLFPVGLFDDQRLFWWGSNLDDLHQSIPDGILLTAVKNVVNRMQCMVHEKSGHIERGLYPRQGSAFIKLSAMVH</sequence>
<accession>A0A4Y2FZK9</accession>
<organism evidence="1 2">
    <name type="scientific">Araneus ventricosus</name>
    <name type="common">Orbweaver spider</name>
    <name type="synonym">Epeira ventricosa</name>
    <dbReference type="NCBI Taxonomy" id="182803"/>
    <lineage>
        <taxon>Eukaryota</taxon>
        <taxon>Metazoa</taxon>
        <taxon>Ecdysozoa</taxon>
        <taxon>Arthropoda</taxon>
        <taxon>Chelicerata</taxon>
        <taxon>Arachnida</taxon>
        <taxon>Araneae</taxon>
        <taxon>Araneomorphae</taxon>
        <taxon>Entelegynae</taxon>
        <taxon>Araneoidea</taxon>
        <taxon>Araneidae</taxon>
        <taxon>Araneus</taxon>
    </lineage>
</organism>